<keyword evidence="4" id="KW-1185">Reference proteome</keyword>
<feature type="domain" description="PucR C-terminal helix-turn-helix" evidence="2">
    <location>
        <begin position="495"/>
        <end position="548"/>
    </location>
</feature>
<dbReference type="Pfam" id="PF13556">
    <property type="entry name" value="HTH_30"/>
    <property type="match status" value="1"/>
</dbReference>
<dbReference type="RefSeq" id="WP_125126178.1">
    <property type="nucleotide sequence ID" value="NZ_RHJS01000002.1"/>
</dbReference>
<dbReference type="InterPro" id="IPR012914">
    <property type="entry name" value="PucR_dom"/>
</dbReference>
<comment type="caution">
    <text evidence="3">The sequence shown here is derived from an EMBL/GenBank/DDBJ whole genome shotgun (WGS) entry which is preliminary data.</text>
</comment>
<dbReference type="Pfam" id="PF07905">
    <property type="entry name" value="PucR"/>
    <property type="match status" value="1"/>
</dbReference>
<organism evidence="3 4">
    <name type="scientific">Schaedlerella arabinosiphila</name>
    <dbReference type="NCBI Taxonomy" id="2044587"/>
    <lineage>
        <taxon>Bacteria</taxon>
        <taxon>Bacillati</taxon>
        <taxon>Bacillota</taxon>
        <taxon>Clostridia</taxon>
        <taxon>Lachnospirales</taxon>
        <taxon>Lachnospiraceae</taxon>
        <taxon>Schaedlerella</taxon>
    </lineage>
</organism>
<gene>
    <name evidence="3" type="ORF">EBB54_02330</name>
</gene>
<dbReference type="Proteomes" id="UP000274920">
    <property type="component" value="Unassembled WGS sequence"/>
</dbReference>
<dbReference type="InterPro" id="IPR042070">
    <property type="entry name" value="PucR_C-HTH_sf"/>
</dbReference>
<dbReference type="Gene3D" id="1.10.10.2840">
    <property type="entry name" value="PucR C-terminal helix-turn-helix domain"/>
    <property type="match status" value="1"/>
</dbReference>
<evidence type="ECO:0000259" key="1">
    <source>
        <dbReference type="Pfam" id="PF07905"/>
    </source>
</evidence>
<dbReference type="InterPro" id="IPR051448">
    <property type="entry name" value="CdaR-like_regulators"/>
</dbReference>
<accession>A0A426DBW0</accession>
<dbReference type="PANTHER" id="PTHR33744:SF15">
    <property type="entry name" value="CARBOHYDRATE DIACID REGULATOR"/>
    <property type="match status" value="1"/>
</dbReference>
<dbReference type="AlphaFoldDB" id="A0A426DBW0"/>
<proteinExistence type="predicted"/>
<sequence length="564" mass="66433">MEENLLNYTFHNDFKEVSIRDLLNTKPMVSCDMIITEEGLEHIIKSATVMDVEDIENWLHEGDILIVSRFMRTCLTESFINTLYRKKISGVITHKLYEKYITEEQKELLIKYHIPLIFIEDHVPWSSMIVLIQNLIINNQTQYLVENQNFQNSIINYLSNNYLLNSLCEIVHNLTKITIALADYNLRIQDSSNDNDWNSELRNLRVSTLLQRIPVGENFNGIAMNGYKYHDNSVNEQDQYFIIPSHISKFTSAFYIIVKYRSSAETLPPELICRLETIMSIYSLKISITAEFEKSNYYFKSVVFESLLDLPHEDHARKKQISLSLNTELSNSYYLLLINSRKDLNLFNNVELLTGFINHLKHIRLYNNKFLVFLYKEQWVILIDDKVRSIKDVGMQLYDALSTYFNSSHFIMGISDLHRYWDLRRAYNEAVFTLNYVRNRQDSVSLLIYGDLGIIKLFTDSNGNINDAYLDELYQLYLRPILEYDRKHSSNLYFTLESFFSNELSYKLTSEKLFIHVNTLHARISKIEHLIHVSFSNLDSIIGLRLTILLNQFDYFSHYKSCPT</sequence>
<feature type="domain" description="Purine catabolism PurC-like" evidence="1">
    <location>
        <begin position="22"/>
        <end position="133"/>
    </location>
</feature>
<protein>
    <submittedName>
        <fullName evidence="3">PucR family transcriptional regulator</fullName>
    </submittedName>
</protein>
<evidence type="ECO:0000313" key="4">
    <source>
        <dbReference type="Proteomes" id="UP000274920"/>
    </source>
</evidence>
<name>A0A426DBW0_9FIRM</name>
<evidence type="ECO:0000313" key="3">
    <source>
        <dbReference type="EMBL" id="RRK30340.1"/>
    </source>
</evidence>
<dbReference type="InterPro" id="IPR025736">
    <property type="entry name" value="PucR_C-HTH_dom"/>
</dbReference>
<dbReference type="PANTHER" id="PTHR33744">
    <property type="entry name" value="CARBOHYDRATE DIACID REGULATOR"/>
    <property type="match status" value="1"/>
</dbReference>
<dbReference type="EMBL" id="RHJS01000002">
    <property type="protein sequence ID" value="RRK30340.1"/>
    <property type="molecule type" value="Genomic_DNA"/>
</dbReference>
<evidence type="ECO:0000259" key="2">
    <source>
        <dbReference type="Pfam" id="PF13556"/>
    </source>
</evidence>
<reference evidence="3" key="1">
    <citation type="submission" date="2018-10" db="EMBL/GenBank/DDBJ databases">
        <title>Schaedlerella arabinophila gen. nov. sp. nov., isolated from the mouse intestinal tract and comparative analysis with the genome of the closely related altered Schaedler flora strain ASF502.</title>
        <authorList>
            <person name="Miyake S."/>
            <person name="Soh M."/>
            <person name="Seedorf H."/>
        </authorList>
    </citation>
    <scope>NUCLEOTIDE SEQUENCE [LARGE SCALE GENOMIC DNA]</scope>
    <source>
        <strain evidence="3">DSM 106076</strain>
    </source>
</reference>